<feature type="signal peptide" evidence="1">
    <location>
        <begin position="1"/>
        <end position="38"/>
    </location>
</feature>
<gene>
    <name evidence="2" type="ORF">G6045_10830</name>
</gene>
<name>A0A6G4XFI1_9ACTN</name>
<dbReference type="Pfam" id="PF19741">
    <property type="entry name" value="DUF6230"/>
    <property type="match status" value="1"/>
</dbReference>
<dbReference type="Proteomes" id="UP000481109">
    <property type="component" value="Unassembled WGS sequence"/>
</dbReference>
<feature type="chain" id="PRO_5026190539" evidence="1">
    <location>
        <begin position="39"/>
        <end position="215"/>
    </location>
</feature>
<dbReference type="EMBL" id="JAAKZW010000028">
    <property type="protein sequence ID" value="NGO76158.1"/>
    <property type="molecule type" value="Genomic_DNA"/>
</dbReference>
<evidence type="ECO:0000313" key="2">
    <source>
        <dbReference type="EMBL" id="NGO76158.1"/>
    </source>
</evidence>
<reference evidence="2 3" key="1">
    <citation type="submission" date="2020-02" db="EMBL/GenBank/DDBJ databases">
        <title>Whole-genome analyses of novel actinobacteria.</title>
        <authorList>
            <person name="Sahin N."/>
            <person name="Tokatli A."/>
        </authorList>
    </citation>
    <scope>NUCLEOTIDE SEQUENCE [LARGE SCALE GENOMIC DNA]</scope>
    <source>
        <strain evidence="2 3">YC504</strain>
    </source>
</reference>
<sequence>MESVARGGTRWKRFAVVMVPSVAATAAIGVALSQGALAASFSVSGQSFKVKADELRGYDMLQYGGVDVGVDMEGKKAAHPVAINAFKTAEIDNMCQSIVTHVPLLGDVTMKLTAGGKGTPVKAENIYIDVAQLDSSSATFSNVDIGVAAGHAGDKVPSMKGGSEQANPNGFAQRADKAVIKDVKQTAWATSAGTFELSGFGLSLKKGSGKGIECY</sequence>
<organism evidence="2 3">
    <name type="scientific">Streptomyces mesophilus</name>
    <dbReference type="NCBI Taxonomy" id="1775132"/>
    <lineage>
        <taxon>Bacteria</taxon>
        <taxon>Bacillati</taxon>
        <taxon>Actinomycetota</taxon>
        <taxon>Actinomycetes</taxon>
        <taxon>Kitasatosporales</taxon>
        <taxon>Streptomycetaceae</taxon>
        <taxon>Streptomyces</taxon>
    </lineage>
</organism>
<evidence type="ECO:0000256" key="1">
    <source>
        <dbReference type="SAM" id="SignalP"/>
    </source>
</evidence>
<accession>A0A6G4XFI1</accession>
<keyword evidence="3" id="KW-1185">Reference proteome</keyword>
<dbReference type="InterPro" id="IPR046198">
    <property type="entry name" value="DUF6230"/>
</dbReference>
<keyword evidence="1" id="KW-0732">Signal</keyword>
<evidence type="ECO:0000313" key="3">
    <source>
        <dbReference type="Proteomes" id="UP000481109"/>
    </source>
</evidence>
<dbReference type="AlphaFoldDB" id="A0A6G4XFI1"/>
<comment type="caution">
    <text evidence="2">The sequence shown here is derived from an EMBL/GenBank/DDBJ whole genome shotgun (WGS) entry which is preliminary data.</text>
</comment>
<dbReference type="RefSeq" id="WP_165331660.1">
    <property type="nucleotide sequence ID" value="NZ_JAAKZW010000028.1"/>
</dbReference>
<protein>
    <submittedName>
        <fullName evidence="2">Cholesterol esterase</fullName>
    </submittedName>
</protein>
<proteinExistence type="predicted"/>